<evidence type="ECO:0000313" key="2">
    <source>
        <dbReference type="Proteomes" id="UP001628874"/>
    </source>
</evidence>
<dbReference type="EMBL" id="JBFQGM010000004">
    <property type="protein sequence ID" value="MFL9461473.1"/>
    <property type="molecule type" value="Genomic_DNA"/>
</dbReference>
<organism evidence="1 2">
    <name type="scientific">Scytonema tolypothrichoides VB-61278_2</name>
    <dbReference type="NCBI Taxonomy" id="3232314"/>
    <lineage>
        <taxon>Bacteria</taxon>
        <taxon>Bacillati</taxon>
        <taxon>Cyanobacteriota</taxon>
        <taxon>Cyanophyceae</taxon>
        <taxon>Nostocales</taxon>
        <taxon>Scytonemataceae</taxon>
        <taxon>Scytonema</taxon>
    </lineage>
</organism>
<proteinExistence type="predicted"/>
<gene>
    <name evidence="1" type="ORF">AB0759_12635</name>
</gene>
<evidence type="ECO:0008006" key="3">
    <source>
        <dbReference type="Google" id="ProtNLM"/>
    </source>
</evidence>
<accession>A0ABW8WKF9</accession>
<reference evidence="1 2" key="1">
    <citation type="submission" date="2024-07" db="EMBL/GenBank/DDBJ databases">
        <authorList>
            <person name="Tripathy S."/>
        </authorList>
    </citation>
    <scope>NUCLEOTIDE SEQUENCE [LARGE SCALE GENOMIC DNA]</scope>
    <source>
        <strain evidence="1 2">VB-61278_2</strain>
    </source>
</reference>
<name>A0ABW8WKF9_9CYAN</name>
<comment type="caution">
    <text evidence="1">The sequence shown here is derived from an EMBL/GenBank/DDBJ whole genome shotgun (WGS) entry which is preliminary data.</text>
</comment>
<evidence type="ECO:0000313" key="1">
    <source>
        <dbReference type="EMBL" id="MFL9461473.1"/>
    </source>
</evidence>
<keyword evidence="2" id="KW-1185">Reference proteome</keyword>
<protein>
    <recommendedName>
        <fullName evidence="3">Transposase</fullName>
    </recommendedName>
</protein>
<dbReference type="Proteomes" id="UP001628874">
    <property type="component" value="Unassembled WGS sequence"/>
</dbReference>
<sequence>MSLAHLSTPKGGHYLPQHCLKACQWVMGLRYREVAIFLNRRLRLANLPRVMTRKQTKPGAGNVKSTISR</sequence>